<dbReference type="NCBIfam" id="TIGR02361">
    <property type="entry name" value="dak_ATP"/>
    <property type="match status" value="1"/>
</dbReference>
<keyword evidence="8" id="KW-0067">ATP-binding</keyword>
<dbReference type="Gene3D" id="3.40.50.10440">
    <property type="entry name" value="Dihydroxyacetone kinase, domain 1"/>
    <property type="match status" value="1"/>
</dbReference>
<evidence type="ECO:0000313" key="17">
    <source>
        <dbReference type="Proteomes" id="UP000076738"/>
    </source>
</evidence>
<evidence type="ECO:0000259" key="14">
    <source>
        <dbReference type="PROSITE" id="PS51480"/>
    </source>
</evidence>
<accession>A0A167H3X9</accession>
<dbReference type="GO" id="GO:0050354">
    <property type="term" value="F:triokinase activity"/>
    <property type="evidence" value="ECO:0007669"/>
    <property type="project" value="UniProtKB-EC"/>
</dbReference>
<proteinExistence type="inferred from homology"/>
<dbReference type="FunFam" id="1.25.40.340:FF:000001">
    <property type="entry name" value="Dihydroxyacetone kinase 1"/>
    <property type="match status" value="1"/>
</dbReference>
<comment type="catalytic activity">
    <reaction evidence="9">
        <text>D-glyceraldehyde + ATP = D-glyceraldehyde 3-phosphate + ADP + H(+)</text>
        <dbReference type="Rhea" id="RHEA:13941"/>
        <dbReference type="ChEBI" id="CHEBI:15378"/>
        <dbReference type="ChEBI" id="CHEBI:17378"/>
        <dbReference type="ChEBI" id="CHEBI:30616"/>
        <dbReference type="ChEBI" id="CHEBI:59776"/>
        <dbReference type="ChEBI" id="CHEBI:456216"/>
        <dbReference type="EC" id="2.7.1.28"/>
    </reaction>
</comment>
<dbReference type="Pfam" id="PF02734">
    <property type="entry name" value="Dak2"/>
    <property type="match status" value="1"/>
</dbReference>
<feature type="domain" description="DhaL" evidence="14">
    <location>
        <begin position="396"/>
        <end position="588"/>
    </location>
</feature>
<comment type="pathway">
    <text evidence="2">Polyol metabolism; glycerol fermentation; glycerone phosphate from glycerol (oxidative route): step 2/2.</text>
</comment>
<dbReference type="InterPro" id="IPR004007">
    <property type="entry name" value="DhaL_dom"/>
</dbReference>
<feature type="region of interest" description="Disordered" evidence="13">
    <location>
        <begin position="376"/>
        <end position="396"/>
    </location>
</feature>
<dbReference type="UniPathway" id="UPA00617">
    <property type="reaction ID" value="UER00669"/>
</dbReference>
<dbReference type="InterPro" id="IPR050861">
    <property type="entry name" value="Dihydroxyacetone_Kinase"/>
</dbReference>
<dbReference type="AlphaFoldDB" id="A0A167H3X9"/>
<evidence type="ECO:0000256" key="10">
    <source>
        <dbReference type="ARBA" id="ARBA00048898"/>
    </source>
</evidence>
<dbReference type="SUPFAM" id="SSF101473">
    <property type="entry name" value="DhaL-like"/>
    <property type="match status" value="1"/>
</dbReference>
<organism evidence="16 17">
    <name type="scientific">Calocera viscosa (strain TUFC12733)</name>
    <dbReference type="NCBI Taxonomy" id="1330018"/>
    <lineage>
        <taxon>Eukaryota</taxon>
        <taxon>Fungi</taxon>
        <taxon>Dikarya</taxon>
        <taxon>Basidiomycota</taxon>
        <taxon>Agaricomycotina</taxon>
        <taxon>Dacrymycetes</taxon>
        <taxon>Dacrymycetales</taxon>
        <taxon>Dacrymycetaceae</taxon>
        <taxon>Calocera</taxon>
    </lineage>
</organism>
<comment type="function">
    <text evidence="1">Catalyzes both the phosphorylation of dihydroxyacetone and of glyceraldehyde.</text>
</comment>
<dbReference type="SMART" id="SM01120">
    <property type="entry name" value="Dak2"/>
    <property type="match status" value="1"/>
</dbReference>
<dbReference type="STRING" id="1330018.A0A167H3X9"/>
<evidence type="ECO:0000256" key="8">
    <source>
        <dbReference type="ARBA" id="ARBA00022840"/>
    </source>
</evidence>
<evidence type="ECO:0000256" key="3">
    <source>
        <dbReference type="ARBA" id="ARBA00008757"/>
    </source>
</evidence>
<dbReference type="GO" id="GO:0019588">
    <property type="term" value="P:anaerobic glycerol catabolic process"/>
    <property type="evidence" value="ECO:0007669"/>
    <property type="project" value="UniProtKB-UniPathway"/>
</dbReference>
<sequence length="592" mass="61685">MTTKHIFHSQQGLVVKGLHGLVSSNPILRVDAANKVVYNSRADPSRVSVVSGGGAGHEPFAAAYVGDGLLTAAVSGEIFASPSTAQITSALSLIPTGKGVLFIILNYTGDALHFGLAAEKARAKGIKAEMVVVGDDVAVGRKQGGLVGRRGLAGCVLVCKILGAAASKGMPLEELAAFGRNLVANLGTIGLSLDHCHVPGRTGDWESLAAGSCELGMGIHNEPGVRHIEHQPEPKELVNEMLTLLLGDDKDRNFVTWKDSEKDGEKGEGPVLMINNLGGMSTLEMSAFADEVISQLASSWSIYPTRIVNGVYMTSLNGPGFSITLLNTDGVESQVRLLPLIDDATTATGWAAAHGGWAKGKRNLAAEAKQTEALLQSGKETEEATVRKGPKNANPKQVESAIRAAGKKVIACEPELTKWDTQVGDGDCGITFANAAQAVIDALGTDALPTTYASETIASIVHVLEPTMGGTSGAIFSLYLTALSGALQTQPWNEAAYSALEALLKYTPAREGDRTLVDSLSPFCTALKDGKSLDVAVKAGAAGAEHTRGMRARLGRATYVGDGSTGTEGLPPDPGAWGVAELFKGLEEGLKQ</sequence>
<evidence type="ECO:0000256" key="2">
    <source>
        <dbReference type="ARBA" id="ARBA00004778"/>
    </source>
</evidence>
<dbReference type="Gene3D" id="1.25.40.340">
    <property type="match status" value="1"/>
</dbReference>
<evidence type="ECO:0000256" key="9">
    <source>
        <dbReference type="ARBA" id="ARBA00047974"/>
    </source>
</evidence>
<dbReference type="PROSITE" id="PS51481">
    <property type="entry name" value="DHAK"/>
    <property type="match status" value="1"/>
</dbReference>
<dbReference type="EMBL" id="KV417327">
    <property type="protein sequence ID" value="KZO91206.1"/>
    <property type="molecule type" value="Genomic_DNA"/>
</dbReference>
<evidence type="ECO:0000256" key="4">
    <source>
        <dbReference type="ARBA" id="ARBA00022679"/>
    </source>
</evidence>
<dbReference type="GO" id="GO:0005829">
    <property type="term" value="C:cytosol"/>
    <property type="evidence" value="ECO:0007669"/>
    <property type="project" value="TreeGrafter"/>
</dbReference>
<evidence type="ECO:0000256" key="1">
    <source>
        <dbReference type="ARBA" id="ARBA00003264"/>
    </source>
</evidence>
<gene>
    <name evidence="16" type="ORF">CALVIDRAFT_521932</name>
</gene>
<dbReference type="Gene3D" id="3.30.1180.20">
    <property type="entry name" value="Dihydroxyacetone kinase, domain 2"/>
    <property type="match status" value="1"/>
</dbReference>
<evidence type="ECO:0000256" key="6">
    <source>
        <dbReference type="ARBA" id="ARBA00022777"/>
    </source>
</evidence>
<dbReference type="PANTHER" id="PTHR28629">
    <property type="entry name" value="TRIOKINASE/FMN CYCLASE"/>
    <property type="match status" value="1"/>
</dbReference>
<dbReference type="SUPFAM" id="SSF82549">
    <property type="entry name" value="DAK1/DegV-like"/>
    <property type="match status" value="1"/>
</dbReference>
<evidence type="ECO:0000256" key="7">
    <source>
        <dbReference type="ARBA" id="ARBA00022798"/>
    </source>
</evidence>
<feature type="binding site" evidence="12">
    <location>
        <position position="110"/>
    </location>
    <ligand>
        <name>substrate</name>
    </ligand>
</feature>
<dbReference type="FunFam" id="3.40.50.10440:FF:000001">
    <property type="entry name" value="Dihydroxyacetone kinase, DhaK subunit"/>
    <property type="match status" value="1"/>
</dbReference>
<protein>
    <submittedName>
        <fullName evidence="16">Dihydroxyacetone kinase</fullName>
    </submittedName>
</protein>
<dbReference type="PANTHER" id="PTHR28629:SF14">
    <property type="entry name" value="DIHYDROXYACETONE KINASE 1"/>
    <property type="match status" value="1"/>
</dbReference>
<feature type="binding site" evidence="12">
    <location>
        <begin position="54"/>
        <end position="57"/>
    </location>
    <ligand>
        <name>substrate</name>
    </ligand>
</feature>
<dbReference type="Pfam" id="PF02733">
    <property type="entry name" value="Dak1"/>
    <property type="match status" value="1"/>
</dbReference>
<dbReference type="Proteomes" id="UP000076738">
    <property type="component" value="Unassembled WGS sequence"/>
</dbReference>
<keyword evidence="17" id="KW-1185">Reference proteome</keyword>
<comment type="catalytic activity">
    <reaction evidence="10">
        <text>dihydroxyacetone + ATP = dihydroxyacetone phosphate + ADP + H(+)</text>
        <dbReference type="Rhea" id="RHEA:15773"/>
        <dbReference type="ChEBI" id="CHEBI:15378"/>
        <dbReference type="ChEBI" id="CHEBI:16016"/>
        <dbReference type="ChEBI" id="CHEBI:30616"/>
        <dbReference type="ChEBI" id="CHEBI:57642"/>
        <dbReference type="ChEBI" id="CHEBI:456216"/>
        <dbReference type="EC" id="2.7.1.29"/>
    </reaction>
</comment>
<dbReference type="InterPro" id="IPR036117">
    <property type="entry name" value="DhaL_dom_sf"/>
</dbReference>
<reference evidence="16 17" key="1">
    <citation type="journal article" date="2016" name="Mol. Biol. Evol.">
        <title>Comparative Genomics of Early-Diverging Mushroom-Forming Fungi Provides Insights into the Origins of Lignocellulose Decay Capabilities.</title>
        <authorList>
            <person name="Nagy L.G."/>
            <person name="Riley R."/>
            <person name="Tritt A."/>
            <person name="Adam C."/>
            <person name="Daum C."/>
            <person name="Floudas D."/>
            <person name="Sun H."/>
            <person name="Yadav J.S."/>
            <person name="Pangilinan J."/>
            <person name="Larsson K.H."/>
            <person name="Matsuura K."/>
            <person name="Barry K."/>
            <person name="Labutti K."/>
            <person name="Kuo R."/>
            <person name="Ohm R.A."/>
            <person name="Bhattacharya S.S."/>
            <person name="Shirouzu T."/>
            <person name="Yoshinaga Y."/>
            <person name="Martin F.M."/>
            <person name="Grigoriev I.V."/>
            <person name="Hibbett D.S."/>
        </authorList>
    </citation>
    <scope>NUCLEOTIDE SEQUENCE [LARGE SCALE GENOMIC DNA]</scope>
    <source>
        <strain evidence="16 17">TUFC12733</strain>
    </source>
</reference>
<evidence type="ECO:0000259" key="15">
    <source>
        <dbReference type="PROSITE" id="PS51481"/>
    </source>
</evidence>
<dbReference type="OrthoDB" id="1724672at2759"/>
<dbReference type="PROSITE" id="PS51480">
    <property type="entry name" value="DHAL"/>
    <property type="match status" value="1"/>
</dbReference>
<evidence type="ECO:0000256" key="12">
    <source>
        <dbReference type="PIRSR" id="PIRSR612734-2"/>
    </source>
</evidence>
<keyword evidence="4" id="KW-0808">Transferase</keyword>
<evidence type="ECO:0000256" key="13">
    <source>
        <dbReference type="SAM" id="MobiDB-lite"/>
    </source>
</evidence>
<name>A0A167H3X9_CALVF</name>
<dbReference type="InterPro" id="IPR004006">
    <property type="entry name" value="DhaK_dom"/>
</dbReference>
<comment type="similarity">
    <text evidence="3">Belongs to the dihydroxyacetone kinase (DAK) family.</text>
</comment>
<evidence type="ECO:0000256" key="5">
    <source>
        <dbReference type="ARBA" id="ARBA00022741"/>
    </source>
</evidence>
<dbReference type="FunFam" id="3.30.1180.20:FF:000001">
    <property type="entry name" value="Dihydroxyacetone kinase 1"/>
    <property type="match status" value="1"/>
</dbReference>
<evidence type="ECO:0000313" key="16">
    <source>
        <dbReference type="EMBL" id="KZO91206.1"/>
    </source>
</evidence>
<evidence type="ECO:0000256" key="11">
    <source>
        <dbReference type="PIRSR" id="PIRSR612734-1"/>
    </source>
</evidence>
<keyword evidence="7" id="KW-0319">Glycerol metabolism</keyword>
<keyword evidence="5" id="KW-0547">Nucleotide-binding</keyword>
<dbReference type="InterPro" id="IPR012734">
    <property type="entry name" value="DhaK_ATP"/>
</dbReference>
<keyword evidence="6 16" id="KW-0418">Kinase</keyword>
<dbReference type="GO" id="GO:0004371">
    <property type="term" value="F:glycerone kinase activity"/>
    <property type="evidence" value="ECO:0007669"/>
    <property type="project" value="UniProtKB-EC"/>
</dbReference>
<feature type="domain" description="DhaK" evidence="15">
    <location>
        <begin position="9"/>
        <end position="350"/>
    </location>
</feature>
<dbReference type="GO" id="GO:0005524">
    <property type="term" value="F:ATP binding"/>
    <property type="evidence" value="ECO:0007669"/>
    <property type="project" value="UniProtKB-KW"/>
</dbReference>
<feature type="active site" description="Tele-hemiaminal-histidine intermediate" evidence="11">
    <location>
        <position position="220"/>
    </location>
</feature>